<proteinExistence type="predicted"/>
<gene>
    <name evidence="4" type="ORF">BOX15_Mlig014968g1</name>
</gene>
<feature type="repeat" description="TPR" evidence="3">
    <location>
        <begin position="657"/>
        <end position="690"/>
    </location>
</feature>
<dbReference type="STRING" id="282301.A0A267EQC2"/>
<dbReference type="PROSITE" id="PS00289">
    <property type="entry name" value="PTX_1"/>
    <property type="match status" value="1"/>
</dbReference>
<evidence type="ECO:0000256" key="1">
    <source>
        <dbReference type="ARBA" id="ARBA00022737"/>
    </source>
</evidence>
<dbReference type="GO" id="GO:0006401">
    <property type="term" value="P:RNA catabolic process"/>
    <property type="evidence" value="ECO:0007669"/>
    <property type="project" value="InterPro"/>
</dbReference>
<dbReference type="OrthoDB" id="421075at2759"/>
<dbReference type="EMBL" id="NIVC01001816">
    <property type="protein sequence ID" value="PAA63743.1"/>
    <property type="molecule type" value="Genomic_DNA"/>
</dbReference>
<reference evidence="4 5" key="1">
    <citation type="submission" date="2017-06" db="EMBL/GenBank/DDBJ databases">
        <title>A platform for efficient transgenesis in Macrostomum lignano, a flatworm model organism for stem cell research.</title>
        <authorList>
            <person name="Berezikov E."/>
        </authorList>
    </citation>
    <scope>NUCLEOTIDE SEQUENCE [LARGE SCALE GENOMIC DNA]</scope>
    <source>
        <strain evidence="4">DV1</strain>
        <tissue evidence="4">Whole organism</tissue>
    </source>
</reference>
<evidence type="ECO:0000313" key="5">
    <source>
        <dbReference type="Proteomes" id="UP000215902"/>
    </source>
</evidence>
<dbReference type="Pfam" id="PF13432">
    <property type="entry name" value="TPR_16"/>
    <property type="match status" value="1"/>
</dbReference>
<feature type="repeat" description="TPR" evidence="3">
    <location>
        <begin position="623"/>
        <end position="656"/>
    </location>
</feature>
<dbReference type="Pfam" id="PF14559">
    <property type="entry name" value="TPR_19"/>
    <property type="match status" value="1"/>
</dbReference>
<accession>A0A267EQC2</accession>
<dbReference type="PANTHER" id="PTHR15704:SF7">
    <property type="entry name" value="SUPERKILLER COMPLEX PROTEIN 3"/>
    <property type="match status" value="1"/>
</dbReference>
<evidence type="ECO:0000313" key="4">
    <source>
        <dbReference type="EMBL" id="PAA63743.1"/>
    </source>
</evidence>
<organism evidence="4 5">
    <name type="scientific">Macrostomum lignano</name>
    <dbReference type="NCBI Taxonomy" id="282301"/>
    <lineage>
        <taxon>Eukaryota</taxon>
        <taxon>Metazoa</taxon>
        <taxon>Spiralia</taxon>
        <taxon>Lophotrochozoa</taxon>
        <taxon>Platyhelminthes</taxon>
        <taxon>Rhabditophora</taxon>
        <taxon>Macrostomorpha</taxon>
        <taxon>Macrostomida</taxon>
        <taxon>Macrostomidae</taxon>
        <taxon>Macrostomum</taxon>
    </lineage>
</organism>
<keyword evidence="5" id="KW-1185">Reference proteome</keyword>
<protein>
    <recommendedName>
        <fullName evidence="6">TPR_REGION domain-containing protein</fullName>
    </recommendedName>
</protein>
<dbReference type="PROSITE" id="PS50005">
    <property type="entry name" value="TPR"/>
    <property type="match status" value="4"/>
</dbReference>
<dbReference type="SMART" id="SM00028">
    <property type="entry name" value="TPR"/>
    <property type="match status" value="7"/>
</dbReference>
<dbReference type="SUPFAM" id="SSF81901">
    <property type="entry name" value="HCP-like"/>
    <property type="match status" value="1"/>
</dbReference>
<evidence type="ECO:0000256" key="2">
    <source>
        <dbReference type="ARBA" id="ARBA00022803"/>
    </source>
</evidence>
<feature type="repeat" description="TPR" evidence="3">
    <location>
        <begin position="917"/>
        <end position="950"/>
    </location>
</feature>
<feature type="repeat" description="TPR" evidence="3">
    <location>
        <begin position="951"/>
        <end position="984"/>
    </location>
</feature>
<evidence type="ECO:0000256" key="3">
    <source>
        <dbReference type="PROSITE-ProRule" id="PRU00339"/>
    </source>
</evidence>
<comment type="caution">
    <text evidence="4">The sequence shown here is derived from an EMBL/GenBank/DDBJ whole genome shotgun (WGS) entry which is preliminary data.</text>
</comment>
<dbReference type="GO" id="GO:0055087">
    <property type="term" value="C:Ski complex"/>
    <property type="evidence" value="ECO:0007669"/>
    <property type="project" value="InterPro"/>
</dbReference>
<evidence type="ECO:0008006" key="6">
    <source>
        <dbReference type="Google" id="ProtNLM"/>
    </source>
</evidence>
<keyword evidence="1" id="KW-0677">Repeat</keyword>
<dbReference type="PANTHER" id="PTHR15704">
    <property type="entry name" value="SUPERKILLER 3 PROTEIN-RELATED"/>
    <property type="match status" value="1"/>
</dbReference>
<keyword evidence="2 3" id="KW-0802">TPR repeat</keyword>
<dbReference type="InterPro" id="IPR030476">
    <property type="entry name" value="Pentaxin_CS"/>
</dbReference>
<dbReference type="InterPro" id="IPR039226">
    <property type="entry name" value="Ski3/TTC37"/>
</dbReference>
<feature type="non-terminal residue" evidence="4">
    <location>
        <position position="1"/>
    </location>
</feature>
<dbReference type="InterPro" id="IPR011990">
    <property type="entry name" value="TPR-like_helical_dom_sf"/>
</dbReference>
<dbReference type="Gene3D" id="1.25.40.10">
    <property type="entry name" value="Tetratricopeptide repeat domain"/>
    <property type="match status" value="4"/>
</dbReference>
<dbReference type="InterPro" id="IPR019734">
    <property type="entry name" value="TPR_rpt"/>
</dbReference>
<name>A0A267EQC2_9PLAT</name>
<dbReference type="Proteomes" id="UP000215902">
    <property type="component" value="Unassembled WGS sequence"/>
</dbReference>
<sequence length="1433" mass="157125">PYKHFLKSNSNKIMSIRARLKSANEALSAERFDEAAELCQAVLKDSPDNYNANIFLGAAYEGLKRDDEALACYRKATTDQPKQLLGWKAMAKYCESHYDRHLKQELPDVYDKVLELTDPTDARHAETLAKLIELLCRQRQSRRAVDTGQFWLTRYTTSEARVRVQLQLLDVMEKASEGVPDEELFSQFESVLSLPKSALASSCATAGAESSSADRERSPLQLLHDRYCDFLAKRGADPERRLRALSDAVNECPDDVEAVDRLAFARAELCIVCHGWRLTKLAKHLGSVEVSGSVAVDFSDQVVSPAIRGKLTEALAALRSPRWSLPPAPIEAAVALSAPSGSIVSALVGVLCAKASRRYADCSAALQQLQSVADSVSQHRKICCLTSGARHLLDGWSRRIGWRCLACYADEQLLTAGELEAMSAQAAAEDFTNQEDIQDWSYWVSASLSIALGRLGRLEKASAVWPSKRGLIGRRVQAFLAFQAGDWSRARDLLDELINLGIEEADSVEGVGLIRRRPWDRLMLARCMWALNQEPAEIAAQLRRCTEEDRYYADAYYWYGCLAEDAMHDEALAEQMYLGAQQLDGDHEAALKRLCDLLLRSHRETECVELLTRFAARFYRVAPWCYFKLGLAHLNMANYHDAIDCLQRVVHLDKSNPHAWTCLGEAYRLRGSYESAGKVFERVVKLAPNDWYSRLQLASVLHKQRQFLRAVSLLNQLLSEEDAFGASADCGDSQISLKLLAYKQLSESHLQLGVDCSGSGQHLSAAEHLALAANAACEAVHINNNLVCVWKLLGDSLYRLGVYESALLNELPFSEQLNQLIPNGTSCQSRVLQGCTNAYASRLNQAQAMAAKGQSSAGGSLLESNARLDCALVLLRVFRVSAETATEASRSGGRESEVLNSATEHCLCSLKLRPDRPDVWYIMGLIETHRENRALAQHCFIKSLQLDPGQADVWTALGLFYCQLYKLEHGAACFNKAVDADPTSSAAWAGCAVAARLDGRADQTRDLLRHACSLANPPLEALRGFVRCVALEITGREELPTENSRLAADFIDALSRLAVPASESAQPLAQTPRDRLALLNHRLLCLERLGLMKEAANTALDLFSLALDDMRLAEGAAEAAAAAPPESSLELRATVSNCLRCLSLAGRYEEVAANADYLRDCLGSDLSAQDLCYIGFSIAKLSTRDAPDAYEQLELASSYFCLAVERVTHSELAGSVWATFMAAAEHLSMEDTAKDAMRSALERAPADVNVVRCVLAYVSHYVPAMVPPGLTMLRDLLPPGTADSDPQIGLTEVTEALLSGDSNVAIATALRLTRCSAEQSQAAGWIAALRTLATMKFEHGSKPVSSLKSLGSVALFDRCLRQLDRIKVPAVSAGYLGRQYLDEVAACLSVSPLLKALCTGSNLRSGVRVSLKHLCASWPSHPALSDIVDAVRV</sequence>
<dbReference type="SUPFAM" id="SSF48452">
    <property type="entry name" value="TPR-like"/>
    <property type="match status" value="2"/>
</dbReference>